<evidence type="ECO:0008006" key="3">
    <source>
        <dbReference type="Google" id="ProtNLM"/>
    </source>
</evidence>
<evidence type="ECO:0000313" key="2">
    <source>
        <dbReference type="Proteomes" id="UP000215127"/>
    </source>
</evidence>
<dbReference type="AlphaFoldDB" id="A0A1X7S6Q4"/>
<dbReference type="InterPro" id="IPR011333">
    <property type="entry name" value="SKP1/BTB/POZ_sf"/>
</dbReference>
<reference evidence="1 2" key="1">
    <citation type="submission" date="2016-06" db="EMBL/GenBank/DDBJ databases">
        <authorList>
            <person name="Kjaerup R.B."/>
            <person name="Dalgaard T.S."/>
            <person name="Juul-Madsen H.R."/>
        </authorList>
    </citation>
    <scope>NUCLEOTIDE SEQUENCE [LARGE SCALE GENOMIC DNA]</scope>
</reference>
<sequence length="267" mass="30843">MSSNIESSLKFDDPQFADLLIHCGRPGDRKSVHCHRVIVCPKSRLLEKACAAAPEDAFAGGKKFEITVDTYYDDRERPLASKGVCEVLKFLYQPESTTDRWLREHWARRRGLVDLLSILDVTWTLAMPDLRNTVRCFISQKLLQMHGPDVIARTIAVGADVKNTPSLEGFFVCETQQLLLKDKFLKKQETMMLLRDPEQRSKVSEREYQLFLHEMWCNYRSGHEIKIGDRKSSEDAAAWHERLAAHDADVLREPEWTGTRMRDSDFD</sequence>
<name>A0A1X7S6Q4_ZYMT9</name>
<organism evidence="1 2">
    <name type="scientific">Zymoseptoria tritici (strain ST99CH_3D7)</name>
    <dbReference type="NCBI Taxonomy" id="1276538"/>
    <lineage>
        <taxon>Eukaryota</taxon>
        <taxon>Fungi</taxon>
        <taxon>Dikarya</taxon>
        <taxon>Ascomycota</taxon>
        <taxon>Pezizomycotina</taxon>
        <taxon>Dothideomycetes</taxon>
        <taxon>Dothideomycetidae</taxon>
        <taxon>Mycosphaerellales</taxon>
        <taxon>Mycosphaerellaceae</taxon>
        <taxon>Zymoseptoria</taxon>
    </lineage>
</organism>
<dbReference type="Proteomes" id="UP000215127">
    <property type="component" value="Chromosome 10"/>
</dbReference>
<dbReference type="EMBL" id="LT853701">
    <property type="protein sequence ID" value="SMQ54897.1"/>
    <property type="molecule type" value="Genomic_DNA"/>
</dbReference>
<keyword evidence="2" id="KW-1185">Reference proteome</keyword>
<dbReference type="Gene3D" id="3.30.710.10">
    <property type="entry name" value="Potassium Channel Kv1.1, Chain A"/>
    <property type="match status" value="1"/>
</dbReference>
<protein>
    <recommendedName>
        <fullName evidence="3">BTB domain-containing protein</fullName>
    </recommendedName>
</protein>
<gene>
    <name evidence="1" type="ORF">ZT3D7_G10052</name>
</gene>
<accession>A0A1X7S6Q4</accession>
<proteinExistence type="predicted"/>
<evidence type="ECO:0000313" key="1">
    <source>
        <dbReference type="EMBL" id="SMQ54897.1"/>
    </source>
</evidence>